<evidence type="ECO:0000313" key="2">
    <source>
        <dbReference type="Proteomes" id="UP000515908"/>
    </source>
</evidence>
<organism evidence="1 2">
    <name type="scientific">Angomonas deanei</name>
    <dbReference type="NCBI Taxonomy" id="59799"/>
    <lineage>
        <taxon>Eukaryota</taxon>
        <taxon>Discoba</taxon>
        <taxon>Euglenozoa</taxon>
        <taxon>Kinetoplastea</taxon>
        <taxon>Metakinetoplastina</taxon>
        <taxon>Trypanosomatida</taxon>
        <taxon>Trypanosomatidae</taxon>
        <taxon>Strigomonadinae</taxon>
        <taxon>Angomonas</taxon>
    </lineage>
</organism>
<dbReference type="VEuPathDB" id="TriTrypDB:ADEAN_000139700"/>
<protein>
    <submittedName>
        <fullName evidence="1">Uncharacterized protein</fullName>
    </submittedName>
</protein>
<keyword evidence="2" id="KW-1185">Reference proteome</keyword>
<evidence type="ECO:0000313" key="1">
    <source>
        <dbReference type="EMBL" id="CAD2213953.1"/>
    </source>
</evidence>
<name>A0A7G2C5C3_9TRYP</name>
<dbReference type="AlphaFoldDB" id="A0A7G2C5C3"/>
<dbReference type="Proteomes" id="UP000515908">
    <property type="component" value="Chromosome 02"/>
</dbReference>
<reference evidence="1 2" key="1">
    <citation type="submission" date="2020-08" db="EMBL/GenBank/DDBJ databases">
        <authorList>
            <person name="Newling K."/>
            <person name="Davey J."/>
            <person name="Forrester S."/>
        </authorList>
    </citation>
    <scope>NUCLEOTIDE SEQUENCE [LARGE SCALE GENOMIC DNA]</scope>
    <source>
        <strain evidence="2">Crithidia deanei Carvalho (ATCC PRA-265)</strain>
    </source>
</reference>
<proteinExistence type="predicted"/>
<sequence>MTAVMEVEHITGLGLINEPAEVLLDVGVGRGVAHVRELGVIDEDGRLLDGEIDLIHRGERLRHIVDAAGEFGSTANVVDTNEEGADITALVLLLRLERLEGVDTLIVGLSLRLVHVNGIGPFHFNTWGISARHWKEKSTEDEEKKINTLNG</sequence>
<accession>A0A7G2C5C3</accession>
<gene>
    <name evidence="1" type="ORF">ADEAN_000139700</name>
</gene>
<dbReference type="EMBL" id="LR877146">
    <property type="protein sequence ID" value="CAD2213953.1"/>
    <property type="molecule type" value="Genomic_DNA"/>
</dbReference>